<evidence type="ECO:0000256" key="6">
    <source>
        <dbReference type="ARBA" id="ARBA00023163"/>
    </source>
</evidence>
<dbReference type="PROSITE" id="PS01361">
    <property type="entry name" value="ZF_DOF_1"/>
    <property type="match status" value="1"/>
</dbReference>
<evidence type="ECO:0000313" key="12">
    <source>
        <dbReference type="EMBL" id="KAK4799693.1"/>
    </source>
</evidence>
<feature type="region of interest" description="Disordered" evidence="10">
    <location>
        <begin position="117"/>
        <end position="159"/>
    </location>
</feature>
<keyword evidence="4 9" id="KW-0805">Transcription regulation</keyword>
<dbReference type="EMBL" id="JAXQNO010000004">
    <property type="protein sequence ID" value="KAK4799693.1"/>
    <property type="molecule type" value="Genomic_DNA"/>
</dbReference>
<dbReference type="GO" id="GO:0008270">
    <property type="term" value="F:zinc ion binding"/>
    <property type="evidence" value="ECO:0007669"/>
    <property type="project" value="UniProtKB-KW"/>
</dbReference>
<proteinExistence type="predicted"/>
<comment type="caution">
    <text evidence="12">The sequence shown here is derived from an EMBL/GenBank/DDBJ whole genome shotgun (WGS) entry which is preliminary data.</text>
</comment>
<feature type="region of interest" description="Disordered" evidence="10">
    <location>
        <begin position="1"/>
        <end position="53"/>
    </location>
</feature>
<evidence type="ECO:0000256" key="9">
    <source>
        <dbReference type="RuleBase" id="RU369094"/>
    </source>
</evidence>
<feature type="domain" description="Dof-type" evidence="11">
    <location>
        <begin position="73"/>
        <end position="127"/>
    </location>
</feature>
<organism evidence="12 13">
    <name type="scientific">Trapa natans</name>
    <name type="common">Water chestnut</name>
    <dbReference type="NCBI Taxonomy" id="22666"/>
    <lineage>
        <taxon>Eukaryota</taxon>
        <taxon>Viridiplantae</taxon>
        <taxon>Streptophyta</taxon>
        <taxon>Embryophyta</taxon>
        <taxon>Tracheophyta</taxon>
        <taxon>Spermatophyta</taxon>
        <taxon>Magnoliopsida</taxon>
        <taxon>eudicotyledons</taxon>
        <taxon>Gunneridae</taxon>
        <taxon>Pentapetalae</taxon>
        <taxon>rosids</taxon>
        <taxon>malvids</taxon>
        <taxon>Myrtales</taxon>
        <taxon>Lythraceae</taxon>
        <taxon>Trapa</taxon>
    </lineage>
</organism>
<dbReference type="PROSITE" id="PS50884">
    <property type="entry name" value="ZF_DOF_2"/>
    <property type="match status" value="1"/>
</dbReference>
<keyword evidence="1 9" id="KW-0479">Metal-binding</keyword>
<dbReference type="PANTHER" id="PTHR31992:SF193">
    <property type="entry name" value="DOF ZINC FINGER PROTEIN DOF3.6"/>
    <property type="match status" value="1"/>
</dbReference>
<evidence type="ECO:0000259" key="11">
    <source>
        <dbReference type="PROSITE" id="PS50884"/>
    </source>
</evidence>
<keyword evidence="13" id="KW-1185">Reference proteome</keyword>
<comment type="function">
    <text evidence="9">Transcription factor that binds specifically to a 5'-AA[AG]G-3' consensus core sequence.</text>
</comment>
<gene>
    <name evidence="12" type="ORF">SAY86_025058</name>
</gene>
<evidence type="ECO:0000256" key="10">
    <source>
        <dbReference type="SAM" id="MobiDB-lite"/>
    </source>
</evidence>
<evidence type="ECO:0000313" key="13">
    <source>
        <dbReference type="Proteomes" id="UP001346149"/>
    </source>
</evidence>
<name>A0AAN7M048_TRANT</name>
<comment type="subcellular location">
    <subcellularLocation>
        <location evidence="8 9">Nucleus</location>
    </subcellularLocation>
</comment>
<keyword evidence="2 8" id="KW-0863">Zinc-finger</keyword>
<dbReference type="GO" id="GO:0003700">
    <property type="term" value="F:DNA-binding transcription factor activity"/>
    <property type="evidence" value="ECO:0007669"/>
    <property type="project" value="UniProtKB-UniRule"/>
</dbReference>
<evidence type="ECO:0000256" key="3">
    <source>
        <dbReference type="ARBA" id="ARBA00022833"/>
    </source>
</evidence>
<sequence length="343" mass="36289">MVFSSIPPYADSSNWQQPLNHQGGSSGGSGSGSSQLPPPLAPPPQTHGGSTIRPSSMAERARFANIQMPEGPLKCPRCESTNTKFCYFNNYSLSQPRHFCKMCRRYWTQGGALRNVPVGGGCRRNKRSKGSCSKSSSSAGSDRPAGSNSGGGCGRVRASSGMSSSGGLVSTSHMLGFGEAQNPSWRLMSSLQCLNTSFGSSLDQMGLHYNRMPPPLGEAGELNFPAATILGGGSDGSSPLLSNGGLRLPQAQQFPLLGGSNPYPFEGSMESPGLTSQMRPKAPTSEFITQLASVKMEDRSNPEHNLSRQYLGIQGNDQFSTWNTNGAWTDLSGFSSSSTSNPQ</sequence>
<dbReference type="InterPro" id="IPR045174">
    <property type="entry name" value="Dof"/>
</dbReference>
<evidence type="ECO:0000256" key="7">
    <source>
        <dbReference type="ARBA" id="ARBA00023242"/>
    </source>
</evidence>
<dbReference type="AlphaFoldDB" id="A0AAN7M048"/>
<keyword evidence="5 8" id="KW-0238">DNA-binding</keyword>
<evidence type="ECO:0000256" key="2">
    <source>
        <dbReference type="ARBA" id="ARBA00022771"/>
    </source>
</evidence>
<dbReference type="GO" id="GO:0003677">
    <property type="term" value="F:DNA binding"/>
    <property type="evidence" value="ECO:0007669"/>
    <property type="project" value="UniProtKB-UniRule"/>
</dbReference>
<dbReference type="Pfam" id="PF02701">
    <property type="entry name" value="Zn_ribbon_Dof"/>
    <property type="match status" value="1"/>
</dbReference>
<evidence type="ECO:0000256" key="4">
    <source>
        <dbReference type="ARBA" id="ARBA00023015"/>
    </source>
</evidence>
<dbReference type="Proteomes" id="UP001346149">
    <property type="component" value="Unassembled WGS sequence"/>
</dbReference>
<keyword evidence="3 9" id="KW-0862">Zinc</keyword>
<evidence type="ECO:0000256" key="8">
    <source>
        <dbReference type="PROSITE-ProRule" id="PRU00071"/>
    </source>
</evidence>
<keyword evidence="7 8" id="KW-0539">Nucleus</keyword>
<reference evidence="12 13" key="1">
    <citation type="journal article" date="2023" name="Hortic Res">
        <title>Pangenome of water caltrop reveals structural variations and asymmetric subgenome divergence after allopolyploidization.</title>
        <authorList>
            <person name="Zhang X."/>
            <person name="Chen Y."/>
            <person name="Wang L."/>
            <person name="Yuan Y."/>
            <person name="Fang M."/>
            <person name="Shi L."/>
            <person name="Lu R."/>
            <person name="Comes H.P."/>
            <person name="Ma Y."/>
            <person name="Chen Y."/>
            <person name="Huang G."/>
            <person name="Zhou Y."/>
            <person name="Zheng Z."/>
            <person name="Qiu Y."/>
        </authorList>
    </citation>
    <scope>NUCLEOTIDE SEQUENCE [LARGE SCALE GENOMIC DNA]</scope>
    <source>
        <strain evidence="12">F231</strain>
    </source>
</reference>
<keyword evidence="6 9" id="KW-0804">Transcription</keyword>
<dbReference type="InterPro" id="IPR003851">
    <property type="entry name" value="Znf_Dof"/>
</dbReference>
<feature type="compositionally biased region" description="Pro residues" evidence="10">
    <location>
        <begin position="36"/>
        <end position="45"/>
    </location>
</feature>
<dbReference type="PANTHER" id="PTHR31992">
    <property type="entry name" value="DOF ZINC FINGER PROTEIN DOF1.4-RELATED"/>
    <property type="match status" value="1"/>
</dbReference>
<protein>
    <recommendedName>
        <fullName evidence="9">Dof zinc finger protein</fullName>
    </recommendedName>
</protein>
<feature type="compositionally biased region" description="Low complexity" evidence="10">
    <location>
        <begin position="130"/>
        <end position="147"/>
    </location>
</feature>
<evidence type="ECO:0000256" key="5">
    <source>
        <dbReference type="ARBA" id="ARBA00023125"/>
    </source>
</evidence>
<evidence type="ECO:0000256" key="1">
    <source>
        <dbReference type="ARBA" id="ARBA00022723"/>
    </source>
</evidence>
<accession>A0AAN7M048</accession>
<feature type="compositionally biased region" description="Polar residues" evidence="10">
    <location>
        <begin position="11"/>
        <end position="20"/>
    </location>
</feature>
<dbReference type="GO" id="GO:0005634">
    <property type="term" value="C:nucleus"/>
    <property type="evidence" value="ECO:0007669"/>
    <property type="project" value="UniProtKB-SubCell"/>
</dbReference>